<dbReference type="Pfam" id="PF13635">
    <property type="entry name" value="DUF4143"/>
    <property type="match status" value="1"/>
</dbReference>
<dbReference type="SMART" id="SM00382">
    <property type="entry name" value="AAA"/>
    <property type="match status" value="1"/>
</dbReference>
<gene>
    <name evidence="3" type="ORF">BLL52_1324</name>
</gene>
<proteinExistence type="predicted"/>
<dbReference type="PANTHER" id="PTHR43566:SF2">
    <property type="entry name" value="DUF4143 DOMAIN-CONTAINING PROTEIN"/>
    <property type="match status" value="1"/>
</dbReference>
<dbReference type="PANTHER" id="PTHR43566">
    <property type="entry name" value="CONSERVED PROTEIN"/>
    <property type="match status" value="1"/>
</dbReference>
<accession>A0A1Q8YHG1</accession>
<dbReference type="Pfam" id="PF13173">
    <property type="entry name" value="AAA_14"/>
    <property type="match status" value="1"/>
</dbReference>
<dbReference type="Gene3D" id="1.10.10.10">
    <property type="entry name" value="Winged helix-like DNA-binding domain superfamily/Winged helix DNA-binding domain"/>
    <property type="match status" value="1"/>
</dbReference>
<dbReference type="RefSeq" id="WP_075585795.1">
    <property type="nucleotide sequence ID" value="NZ_MSYM01000008.1"/>
</dbReference>
<dbReference type="InterPro" id="IPR036390">
    <property type="entry name" value="WH_DNA-bd_sf"/>
</dbReference>
<dbReference type="AlphaFoldDB" id="A0A1Q8YHG1"/>
<organism evidence="3 4">
    <name type="scientific">Rhodoferax antarcticus ANT.BR</name>
    <dbReference type="NCBI Taxonomy" id="1111071"/>
    <lineage>
        <taxon>Bacteria</taxon>
        <taxon>Pseudomonadati</taxon>
        <taxon>Pseudomonadota</taxon>
        <taxon>Betaproteobacteria</taxon>
        <taxon>Burkholderiales</taxon>
        <taxon>Comamonadaceae</taxon>
        <taxon>Rhodoferax</taxon>
    </lineage>
</organism>
<evidence type="ECO:0000313" key="4">
    <source>
        <dbReference type="Proteomes" id="UP000185911"/>
    </source>
</evidence>
<dbReference type="Proteomes" id="UP000185911">
    <property type="component" value="Unassembled WGS sequence"/>
</dbReference>
<dbReference type="InterPro" id="IPR027417">
    <property type="entry name" value="P-loop_NTPase"/>
</dbReference>
<dbReference type="EMBL" id="MSYM01000008">
    <property type="protein sequence ID" value="OLP07494.1"/>
    <property type="molecule type" value="Genomic_DNA"/>
</dbReference>
<evidence type="ECO:0000259" key="2">
    <source>
        <dbReference type="SMART" id="SM00382"/>
    </source>
</evidence>
<dbReference type="GO" id="GO:0003677">
    <property type="term" value="F:DNA binding"/>
    <property type="evidence" value="ECO:0007669"/>
    <property type="project" value="UniProtKB-KW"/>
</dbReference>
<dbReference type="SUPFAM" id="SSF52540">
    <property type="entry name" value="P-loop containing nucleoside triphosphate hydrolases"/>
    <property type="match status" value="1"/>
</dbReference>
<evidence type="ECO:0000313" key="3">
    <source>
        <dbReference type="EMBL" id="OLP07494.1"/>
    </source>
</evidence>
<dbReference type="InterPro" id="IPR003593">
    <property type="entry name" value="AAA+_ATPase"/>
</dbReference>
<keyword evidence="1" id="KW-0238">DNA-binding</keyword>
<dbReference type="SUPFAM" id="SSF46785">
    <property type="entry name" value="Winged helix' DNA-binding domain"/>
    <property type="match status" value="1"/>
</dbReference>
<protein>
    <submittedName>
        <fullName evidence="3">ATPase</fullName>
    </submittedName>
</protein>
<sequence>MKPSIIPRAIEFAIREKLANMPAVVLLGPRQVGKTTLARAIAADWPGQSLYLDMERPADRRKLDDADSYLRAQQGKLVVIDEIHRVPQLFEVLRGIIDDWRAAGLRSGHFLLLGSAALDLMQQASETLAGRVAYLEVAPLTEGEVGNAAPPNTLWLRGGFPDSLLAATDTVSLDWRRDFIRSYLERDVPMFAPRLPAPAVGRLWTMLAHNQGELLAQSRLAQALGVSVPTVARYLDLLVSLQLVRSVQPWSCNAGKRLVKTPKTYVRDSGIVHALLALETLDDVLGHPVAGHSYEGMVLETLMQVAGPRYGAYFYRTQDGAEIDLVLARGNTPEIAVEVKRSSAPSPQKGFAIACDDLAITRRYVVYPGVEQFPLRHGAQAISLAGLVQLLMPNQPVALV</sequence>
<dbReference type="InterPro" id="IPR036388">
    <property type="entry name" value="WH-like_DNA-bd_sf"/>
</dbReference>
<feature type="domain" description="AAA+ ATPase" evidence="2">
    <location>
        <begin position="20"/>
        <end position="194"/>
    </location>
</feature>
<dbReference type="CDD" id="cd00009">
    <property type="entry name" value="AAA"/>
    <property type="match status" value="1"/>
</dbReference>
<dbReference type="InterPro" id="IPR025420">
    <property type="entry name" value="DUF4143"/>
</dbReference>
<name>A0A1Q8YHG1_9BURK</name>
<dbReference type="STRING" id="81479.RA876_01260"/>
<dbReference type="Gene3D" id="3.40.50.300">
    <property type="entry name" value="P-loop containing nucleotide triphosphate hydrolases"/>
    <property type="match status" value="1"/>
</dbReference>
<dbReference type="InterPro" id="IPR041682">
    <property type="entry name" value="AAA_14"/>
</dbReference>
<keyword evidence="4" id="KW-1185">Reference proteome</keyword>
<evidence type="ECO:0000256" key="1">
    <source>
        <dbReference type="ARBA" id="ARBA00023125"/>
    </source>
</evidence>
<comment type="caution">
    <text evidence="3">The sequence shown here is derived from an EMBL/GenBank/DDBJ whole genome shotgun (WGS) entry which is preliminary data.</text>
</comment>
<reference evidence="3 4" key="1">
    <citation type="submission" date="2017-01" db="EMBL/GenBank/DDBJ databases">
        <title>Genome sequence of Rhodoferax antarcticus ANT.BR, a psychrophilic purple nonsulfur bacterium from an Antarctic microbial mat.</title>
        <authorList>
            <person name="Baker J."/>
            <person name="Riester C."/>
            <person name="Skinner B."/>
            <person name="Newell A."/>
            <person name="Swingley W."/>
            <person name="Madigan M."/>
            <person name="Jung D."/>
            <person name="Asao M."/>
            <person name="Chen M."/>
            <person name="Loughlin P."/>
            <person name="Pan H."/>
            <person name="Lin S."/>
            <person name="Li N."/>
            <person name="Shaw J."/>
            <person name="Prado M."/>
            <person name="Sherman C."/>
            <person name="Li X."/>
            <person name="Tang J."/>
            <person name="Blankenship R."/>
            <person name="Zhao T."/>
            <person name="Touchman J."/>
            <person name="Sattley M."/>
        </authorList>
    </citation>
    <scope>NUCLEOTIDE SEQUENCE [LARGE SCALE GENOMIC DNA]</scope>
    <source>
        <strain evidence="3 4">ANT.BR</strain>
    </source>
</reference>